<comment type="pathway">
    <text evidence="2">Secondary metabolite biosynthesis.</text>
</comment>
<feature type="domain" description="FAD-binding" evidence="7">
    <location>
        <begin position="13"/>
        <end position="180"/>
    </location>
</feature>
<comment type="cofactor">
    <cofactor evidence="1">
        <name>FAD</name>
        <dbReference type="ChEBI" id="CHEBI:57692"/>
    </cofactor>
</comment>
<comment type="similarity">
    <text evidence="3">Belongs to the paxM FAD-dependent monooxygenase family.</text>
</comment>
<proteinExistence type="inferred from homology"/>
<keyword evidence="6" id="KW-0560">Oxidoreductase</keyword>
<sequence length="489" mass="54388">MLEDTPQPKPFRAIIVGGGLLGLTAAHIFAKMDMDYVVLEQHDDLMPKIGSLLSLMPHTFRVLDQLDALDAVSSVVTRVDKNVFMSANDATIWKAEKLAQLIETNHGHGVRIVHRPHYVEALYKSLPESAKARIHVQKRVVRIDVTDDGVTVHCADGSVERGSMVIGADGVHSRTRQTMQSLAAGLPADTDQPSPFITTFRVLFGNLPLLRDLESGTNYECAATGVSTQILTGTKQSWLAVYEKLETPTSKRLRWTEDDKQGILKKWGNLYVAPGYTLNDVYHCCSGAVGLINLEEGLLDTWSWKRIVLVGDAVRKLEPHAGLGYNSGVSDLVELANGLQRLTREKSASSSPIRTADLEDLFRAYQAQRMEDTPTIISMSERRARMCAWLTTKDWFMARVVFPWLPLGEWSVKRILGPVICRAPVLDWLYEKHLPARAIPYVHHPKSKAKKIVTYNDTVAPSTSRLPLLTGTIVLAAVATVGFRLHKRL</sequence>
<evidence type="ECO:0000259" key="7">
    <source>
        <dbReference type="Pfam" id="PF01494"/>
    </source>
</evidence>
<evidence type="ECO:0000256" key="3">
    <source>
        <dbReference type="ARBA" id="ARBA00007992"/>
    </source>
</evidence>
<reference evidence="8 9" key="1">
    <citation type="submission" date="2023-10" db="EMBL/GenBank/DDBJ databases">
        <title>Draft genome sequence of Xylaria bambusicola isolate GMP-LS, the root and basal stem rot pathogen of sugarcane in Indonesia.</title>
        <authorList>
            <person name="Selvaraj P."/>
            <person name="Muralishankar V."/>
            <person name="Muruganantham S."/>
            <person name="Sp S."/>
            <person name="Haryani S."/>
            <person name="Lau K.J.X."/>
            <person name="Naqvi N.I."/>
        </authorList>
    </citation>
    <scope>NUCLEOTIDE SEQUENCE [LARGE SCALE GENOMIC DNA]</scope>
    <source>
        <strain evidence="8">GMP-LS</strain>
    </source>
</reference>
<evidence type="ECO:0000313" key="9">
    <source>
        <dbReference type="Proteomes" id="UP001305414"/>
    </source>
</evidence>
<dbReference type="PANTHER" id="PTHR47356">
    <property type="entry name" value="FAD-DEPENDENT MONOOXYGENASE ASQG-RELATED"/>
    <property type="match status" value="1"/>
</dbReference>
<evidence type="ECO:0000256" key="2">
    <source>
        <dbReference type="ARBA" id="ARBA00005179"/>
    </source>
</evidence>
<protein>
    <recommendedName>
        <fullName evidence="7">FAD-binding domain-containing protein</fullName>
    </recommendedName>
</protein>
<dbReference type="Pfam" id="PF01494">
    <property type="entry name" value="FAD_binding_3"/>
    <property type="match status" value="2"/>
</dbReference>
<dbReference type="GO" id="GO:0071949">
    <property type="term" value="F:FAD binding"/>
    <property type="evidence" value="ECO:0007669"/>
    <property type="project" value="InterPro"/>
</dbReference>
<comment type="caution">
    <text evidence="8">The sequence shown here is derived from an EMBL/GenBank/DDBJ whole genome shotgun (WGS) entry which is preliminary data.</text>
</comment>
<dbReference type="InterPro" id="IPR002938">
    <property type="entry name" value="FAD-bd"/>
</dbReference>
<evidence type="ECO:0000256" key="5">
    <source>
        <dbReference type="ARBA" id="ARBA00022827"/>
    </source>
</evidence>
<dbReference type="PANTHER" id="PTHR47356:SF2">
    <property type="entry name" value="FAD-BINDING DOMAIN-CONTAINING PROTEIN-RELATED"/>
    <property type="match status" value="1"/>
</dbReference>
<keyword evidence="4" id="KW-0285">Flavoprotein</keyword>
<dbReference type="GO" id="GO:0004497">
    <property type="term" value="F:monooxygenase activity"/>
    <property type="evidence" value="ECO:0007669"/>
    <property type="project" value="InterPro"/>
</dbReference>
<dbReference type="InterPro" id="IPR036188">
    <property type="entry name" value="FAD/NAD-bd_sf"/>
</dbReference>
<dbReference type="SUPFAM" id="SSF51905">
    <property type="entry name" value="FAD/NAD(P)-binding domain"/>
    <property type="match status" value="1"/>
</dbReference>
<evidence type="ECO:0000256" key="6">
    <source>
        <dbReference type="ARBA" id="ARBA00023002"/>
    </source>
</evidence>
<accession>A0AAN7UJL7</accession>
<dbReference type="InterPro" id="IPR050562">
    <property type="entry name" value="FAD_mOase_fung"/>
</dbReference>
<gene>
    <name evidence="8" type="ORF">RRF57_002834</name>
</gene>
<evidence type="ECO:0000313" key="8">
    <source>
        <dbReference type="EMBL" id="KAK5627119.1"/>
    </source>
</evidence>
<evidence type="ECO:0000256" key="1">
    <source>
        <dbReference type="ARBA" id="ARBA00001974"/>
    </source>
</evidence>
<dbReference type="Proteomes" id="UP001305414">
    <property type="component" value="Unassembled WGS sequence"/>
</dbReference>
<dbReference type="PRINTS" id="PR00420">
    <property type="entry name" value="RNGMNOXGNASE"/>
</dbReference>
<dbReference type="AlphaFoldDB" id="A0AAN7UJL7"/>
<dbReference type="EMBL" id="JAWHQM010000005">
    <property type="protein sequence ID" value="KAK5627119.1"/>
    <property type="molecule type" value="Genomic_DNA"/>
</dbReference>
<evidence type="ECO:0000256" key="4">
    <source>
        <dbReference type="ARBA" id="ARBA00022630"/>
    </source>
</evidence>
<organism evidence="8 9">
    <name type="scientific">Xylaria bambusicola</name>
    <dbReference type="NCBI Taxonomy" id="326684"/>
    <lineage>
        <taxon>Eukaryota</taxon>
        <taxon>Fungi</taxon>
        <taxon>Dikarya</taxon>
        <taxon>Ascomycota</taxon>
        <taxon>Pezizomycotina</taxon>
        <taxon>Sordariomycetes</taxon>
        <taxon>Xylariomycetidae</taxon>
        <taxon>Xylariales</taxon>
        <taxon>Xylariaceae</taxon>
        <taxon>Xylaria</taxon>
    </lineage>
</organism>
<name>A0AAN7UJL7_9PEZI</name>
<keyword evidence="9" id="KW-1185">Reference proteome</keyword>
<dbReference type="Gene3D" id="3.50.50.60">
    <property type="entry name" value="FAD/NAD(P)-binding domain"/>
    <property type="match status" value="1"/>
</dbReference>
<keyword evidence="5" id="KW-0274">FAD</keyword>
<feature type="domain" description="FAD-binding" evidence="7">
    <location>
        <begin position="296"/>
        <end position="350"/>
    </location>
</feature>